<proteinExistence type="predicted"/>
<accession>A0A2N3Y149</accession>
<sequence length="59" mass="6135">MAAVREFFRHAVAVGVVDGRVLDALFDVVTTPTCRRRCGASGRLGCAAGLGIGFPSRNG</sequence>
<comment type="caution">
    <text evidence="1">The sequence shown here is derived from an EMBL/GenBank/DDBJ whole genome shotgun (WGS) entry which is preliminary data.</text>
</comment>
<name>A0A2N3Y149_SACSN</name>
<dbReference type="Proteomes" id="UP000233786">
    <property type="component" value="Unassembled WGS sequence"/>
</dbReference>
<evidence type="ECO:0000313" key="2">
    <source>
        <dbReference type="Proteomes" id="UP000233786"/>
    </source>
</evidence>
<organism evidence="1 2">
    <name type="scientific">Saccharopolyspora spinosa</name>
    <dbReference type="NCBI Taxonomy" id="60894"/>
    <lineage>
        <taxon>Bacteria</taxon>
        <taxon>Bacillati</taxon>
        <taxon>Actinomycetota</taxon>
        <taxon>Actinomycetes</taxon>
        <taxon>Pseudonocardiales</taxon>
        <taxon>Pseudonocardiaceae</taxon>
        <taxon>Saccharopolyspora</taxon>
    </lineage>
</organism>
<protein>
    <submittedName>
        <fullName evidence="1">Uncharacterized protein</fullName>
    </submittedName>
</protein>
<dbReference type="EMBL" id="PJNB01000001">
    <property type="protein sequence ID" value="PKW16658.1"/>
    <property type="molecule type" value="Genomic_DNA"/>
</dbReference>
<evidence type="ECO:0000313" key="1">
    <source>
        <dbReference type="EMBL" id="PKW16658.1"/>
    </source>
</evidence>
<reference evidence="1" key="1">
    <citation type="submission" date="2017-12" db="EMBL/GenBank/DDBJ databases">
        <title>Sequencing the genomes of 1000 Actinobacteria strains.</title>
        <authorList>
            <person name="Klenk H.-P."/>
        </authorList>
    </citation>
    <scope>NUCLEOTIDE SEQUENCE [LARGE SCALE GENOMIC DNA]</scope>
    <source>
        <strain evidence="1">DSM 44228</strain>
    </source>
</reference>
<gene>
    <name evidence="1" type="ORF">A8926_4512</name>
</gene>
<dbReference type="STRING" id="994479.GCA_000194155_04453"/>
<keyword evidence="2" id="KW-1185">Reference proteome</keyword>
<dbReference type="AlphaFoldDB" id="A0A2N3Y149"/>